<feature type="compositionally biased region" description="Pro residues" evidence="5">
    <location>
        <begin position="480"/>
        <end position="490"/>
    </location>
</feature>
<dbReference type="SMART" id="SM01417">
    <property type="entry name" value="Solute_trans_a"/>
    <property type="match status" value="1"/>
</dbReference>
<dbReference type="EMBL" id="RSCD01000010">
    <property type="protein sequence ID" value="RSH90402.1"/>
    <property type="molecule type" value="Genomic_DNA"/>
</dbReference>
<feature type="transmembrane region" description="Helical" evidence="6">
    <location>
        <begin position="145"/>
        <end position="165"/>
    </location>
</feature>
<evidence type="ECO:0008006" key="9">
    <source>
        <dbReference type="Google" id="ProtNLM"/>
    </source>
</evidence>
<feature type="transmembrane region" description="Helical" evidence="6">
    <location>
        <begin position="177"/>
        <end position="198"/>
    </location>
</feature>
<keyword evidence="2 6" id="KW-0812">Transmembrane</keyword>
<feature type="compositionally biased region" description="Polar residues" evidence="5">
    <location>
        <begin position="442"/>
        <end position="456"/>
    </location>
</feature>
<protein>
    <recommendedName>
        <fullName evidence="9">Transmembrane protein 184C</fullName>
    </recommendedName>
</protein>
<evidence type="ECO:0000313" key="8">
    <source>
        <dbReference type="Proteomes" id="UP000279259"/>
    </source>
</evidence>
<reference evidence="7 8" key="1">
    <citation type="submission" date="2018-11" db="EMBL/GenBank/DDBJ databases">
        <title>Genome sequence of Saitozyma podzolica DSM 27192.</title>
        <authorList>
            <person name="Aliyu H."/>
            <person name="Gorte O."/>
            <person name="Ochsenreither K."/>
        </authorList>
    </citation>
    <scope>NUCLEOTIDE SEQUENCE [LARGE SCALE GENOMIC DNA]</scope>
    <source>
        <strain evidence="7 8">DSM 27192</strain>
    </source>
</reference>
<feature type="transmembrane region" description="Helical" evidence="6">
    <location>
        <begin position="18"/>
        <end position="36"/>
    </location>
</feature>
<dbReference type="Pfam" id="PF03619">
    <property type="entry name" value="Solute_trans_a"/>
    <property type="match status" value="1"/>
</dbReference>
<sequence length="543" mass="61282">MHATHYQTPAAQKQVMRVLMMPCVYSVISFLSYRYYRTYEYYYLCETAYEAITLSAFLMLLMELVSLNSSDHEIREVLADKDKRKLPFPFNCWRFRASKPYFMHTLSFSVMQYVVFRPLLSIIGLVCEYFNVEYSVHFAEVYLDAFDFVSISVALYGLIVFYVLCKDELKGRKPLSKFLAIKLIVFFTFYQSFLFSVLQNYGVIKATTFWTADNVSDGLSALCTTVEMVFFSIYMGWAYNWTDYTNPKINPVQRPTGFKTYCQAIWDTINLTDFVLEIWHALVFFVNYMRGKPGTRGHTTQFQKTFMPPAEDGDQTQMDKLGQNPYLRDKYSTDYNAVTGAGDGAGGAPSDTYGPGSRTFRRTSSGTLIDTLRSPNSYHRLAEQGVMDQRQHSASGRAGVGARGWDDLRNANANTNVNESEVAPAPAPGYSPGAYGASYSSQSTGSRADNRPTLSLSPGDAQSNRQSSGSYSSPRRIRPPSFPQPQPTGPTPTDSRSPVSPAERGYYHPYSSSRQPEEEVTEWPAARPASYMNEGLPGNPRLY</sequence>
<feature type="compositionally biased region" description="Polar residues" evidence="5">
    <location>
        <begin position="362"/>
        <end position="377"/>
    </location>
</feature>
<keyword evidence="4 6" id="KW-0472">Membrane</keyword>
<dbReference type="STRING" id="1890683.A0A427YH44"/>
<dbReference type="AlphaFoldDB" id="A0A427YH44"/>
<evidence type="ECO:0000256" key="4">
    <source>
        <dbReference type="ARBA" id="ARBA00023136"/>
    </source>
</evidence>
<keyword evidence="3 6" id="KW-1133">Transmembrane helix</keyword>
<evidence type="ECO:0000313" key="7">
    <source>
        <dbReference type="EMBL" id="RSH90402.1"/>
    </source>
</evidence>
<evidence type="ECO:0000256" key="3">
    <source>
        <dbReference type="ARBA" id="ARBA00022989"/>
    </source>
</evidence>
<dbReference type="OrthoDB" id="5348404at2759"/>
<dbReference type="GO" id="GO:0016020">
    <property type="term" value="C:membrane"/>
    <property type="evidence" value="ECO:0007669"/>
    <property type="project" value="UniProtKB-SubCell"/>
</dbReference>
<evidence type="ECO:0000256" key="1">
    <source>
        <dbReference type="ARBA" id="ARBA00004141"/>
    </source>
</evidence>
<feature type="transmembrane region" description="Helical" evidence="6">
    <location>
        <begin position="101"/>
        <end position="125"/>
    </location>
</feature>
<evidence type="ECO:0000256" key="2">
    <source>
        <dbReference type="ARBA" id="ARBA00022692"/>
    </source>
</evidence>
<feature type="transmembrane region" description="Helical" evidence="6">
    <location>
        <begin position="218"/>
        <end position="239"/>
    </location>
</feature>
<dbReference type="PANTHER" id="PTHR23423">
    <property type="entry name" value="ORGANIC SOLUTE TRANSPORTER-RELATED"/>
    <property type="match status" value="1"/>
</dbReference>
<proteinExistence type="predicted"/>
<dbReference type="Proteomes" id="UP000279259">
    <property type="component" value="Unassembled WGS sequence"/>
</dbReference>
<evidence type="ECO:0000256" key="6">
    <source>
        <dbReference type="SAM" id="Phobius"/>
    </source>
</evidence>
<name>A0A427YH44_9TREE</name>
<dbReference type="InterPro" id="IPR005178">
    <property type="entry name" value="Ostalpha/TMEM184C"/>
</dbReference>
<feature type="region of interest" description="Disordered" evidence="5">
    <location>
        <begin position="341"/>
        <end position="543"/>
    </location>
</feature>
<gene>
    <name evidence="7" type="ORF">EHS25_001007</name>
</gene>
<comment type="caution">
    <text evidence="7">The sequence shown here is derived from an EMBL/GenBank/DDBJ whole genome shotgun (WGS) entry which is preliminary data.</text>
</comment>
<organism evidence="7 8">
    <name type="scientific">Saitozyma podzolica</name>
    <dbReference type="NCBI Taxonomy" id="1890683"/>
    <lineage>
        <taxon>Eukaryota</taxon>
        <taxon>Fungi</taxon>
        <taxon>Dikarya</taxon>
        <taxon>Basidiomycota</taxon>
        <taxon>Agaricomycotina</taxon>
        <taxon>Tremellomycetes</taxon>
        <taxon>Tremellales</taxon>
        <taxon>Trimorphomycetaceae</taxon>
        <taxon>Saitozyma</taxon>
    </lineage>
</organism>
<keyword evidence="8" id="KW-1185">Reference proteome</keyword>
<accession>A0A427YH44</accession>
<comment type="subcellular location">
    <subcellularLocation>
        <location evidence="1">Membrane</location>
        <topology evidence="1">Multi-pass membrane protein</topology>
    </subcellularLocation>
</comment>
<feature type="compositionally biased region" description="Low complexity" evidence="5">
    <location>
        <begin position="428"/>
        <end position="441"/>
    </location>
</feature>
<evidence type="ECO:0000256" key="5">
    <source>
        <dbReference type="SAM" id="MobiDB-lite"/>
    </source>
</evidence>
<feature type="compositionally biased region" description="Low complexity" evidence="5">
    <location>
        <begin position="462"/>
        <end position="474"/>
    </location>
</feature>